<reference evidence="4 5" key="1">
    <citation type="journal article" date="2020" name="Cell Host Microbe">
        <title>Functional and Genomic Variation between Human-Derived Isolates of Lachnospiraceae Reveals Inter- and Intra-Species Diversity.</title>
        <authorList>
            <person name="Sorbara M.T."/>
            <person name="Littmann E.R."/>
            <person name="Fontana E."/>
            <person name="Moody T.U."/>
            <person name="Kohout C.E."/>
            <person name="Gjonbalaj M."/>
            <person name="Eaton V."/>
            <person name="Seok R."/>
            <person name="Leiner I.M."/>
            <person name="Pamer E.G."/>
        </authorList>
    </citation>
    <scope>NUCLEOTIDE SEQUENCE [LARGE SCALE GENOMIC DNA]</scope>
    <source>
        <strain evidence="4 5">MSK.17.74</strain>
    </source>
</reference>
<dbReference type="EMBL" id="JAAITS010000020">
    <property type="protein sequence ID" value="NSG85460.1"/>
    <property type="molecule type" value="Genomic_DNA"/>
</dbReference>
<sequence>MEERRVDLRIPNPERSKEGKRTTGILHRFNAADPLSVEYQELMKELFTGGFWEKSKVVAPFYANLAADIHIGKNVVIMPYCKCMSAGNIYIEDNVRIALNTSILTNNHDFYERDVLTVKDVRICKNAWNGAGVTILPGVTIGENAIVGAASVATKDVAPNTVVAGNPAKVIRELDGERFKEE</sequence>
<dbReference type="RefSeq" id="WP_173717222.1">
    <property type="nucleotide sequence ID" value="NZ_JAAINN010000041.1"/>
</dbReference>
<proteinExistence type="inferred from homology"/>
<dbReference type="PANTHER" id="PTHR23416:SF23">
    <property type="entry name" value="ACETYLTRANSFERASE C18B11.09C-RELATED"/>
    <property type="match status" value="1"/>
</dbReference>
<dbReference type="Gene3D" id="2.160.10.10">
    <property type="entry name" value="Hexapeptide repeat proteins"/>
    <property type="match status" value="1"/>
</dbReference>
<evidence type="ECO:0000256" key="1">
    <source>
        <dbReference type="ARBA" id="ARBA00007274"/>
    </source>
</evidence>
<keyword evidence="2" id="KW-0808">Transferase</keyword>
<dbReference type="PANTHER" id="PTHR23416">
    <property type="entry name" value="SIALIC ACID SYNTHASE-RELATED"/>
    <property type="match status" value="1"/>
</dbReference>
<evidence type="ECO:0000256" key="3">
    <source>
        <dbReference type="SAM" id="MobiDB-lite"/>
    </source>
</evidence>
<organism evidence="4 5">
    <name type="scientific">Blautia faecis</name>
    <dbReference type="NCBI Taxonomy" id="871665"/>
    <lineage>
        <taxon>Bacteria</taxon>
        <taxon>Bacillati</taxon>
        <taxon>Bacillota</taxon>
        <taxon>Clostridia</taxon>
        <taxon>Lachnospirales</taxon>
        <taxon>Lachnospiraceae</taxon>
        <taxon>Blautia</taxon>
    </lineage>
</organism>
<dbReference type="Proteomes" id="UP001644719">
    <property type="component" value="Unassembled WGS sequence"/>
</dbReference>
<dbReference type="CDD" id="cd04647">
    <property type="entry name" value="LbH_MAT_like"/>
    <property type="match status" value="1"/>
</dbReference>
<dbReference type="InterPro" id="IPR011004">
    <property type="entry name" value="Trimer_LpxA-like_sf"/>
</dbReference>
<feature type="region of interest" description="Disordered" evidence="3">
    <location>
        <begin position="1"/>
        <end position="21"/>
    </location>
</feature>
<comment type="similarity">
    <text evidence="1">Belongs to the transferase hexapeptide repeat family.</text>
</comment>
<accession>A0ABX2H5I0</accession>
<keyword evidence="5" id="KW-1185">Reference proteome</keyword>
<evidence type="ECO:0000313" key="4">
    <source>
        <dbReference type="EMBL" id="NSG85460.1"/>
    </source>
</evidence>
<dbReference type="GO" id="GO:0016746">
    <property type="term" value="F:acyltransferase activity"/>
    <property type="evidence" value="ECO:0007669"/>
    <property type="project" value="UniProtKB-KW"/>
</dbReference>
<dbReference type="Pfam" id="PF00132">
    <property type="entry name" value="Hexapep"/>
    <property type="match status" value="1"/>
</dbReference>
<evidence type="ECO:0000313" key="5">
    <source>
        <dbReference type="Proteomes" id="UP001644719"/>
    </source>
</evidence>
<evidence type="ECO:0000256" key="2">
    <source>
        <dbReference type="ARBA" id="ARBA00022679"/>
    </source>
</evidence>
<protein>
    <submittedName>
        <fullName evidence="4">Acyltransferase</fullName>
    </submittedName>
</protein>
<dbReference type="InterPro" id="IPR001451">
    <property type="entry name" value="Hexapep"/>
</dbReference>
<comment type="caution">
    <text evidence="4">The sequence shown here is derived from an EMBL/GenBank/DDBJ whole genome shotgun (WGS) entry which is preliminary data.</text>
</comment>
<dbReference type="SUPFAM" id="SSF51161">
    <property type="entry name" value="Trimeric LpxA-like enzymes"/>
    <property type="match status" value="1"/>
</dbReference>
<dbReference type="InterPro" id="IPR051159">
    <property type="entry name" value="Hexapeptide_acetyltransf"/>
</dbReference>
<gene>
    <name evidence="4" type="ORF">G5B17_08430</name>
</gene>
<name>A0ABX2H5I0_9FIRM</name>
<keyword evidence="4" id="KW-0012">Acyltransferase</keyword>